<feature type="region of interest" description="Disordered" evidence="6">
    <location>
        <begin position="1"/>
        <end position="33"/>
    </location>
</feature>
<dbReference type="InterPro" id="IPR001841">
    <property type="entry name" value="Znf_RING"/>
</dbReference>
<dbReference type="Gene3D" id="3.30.40.10">
    <property type="entry name" value="Zinc/RING finger domain, C3HC4 (zinc finger)"/>
    <property type="match status" value="1"/>
</dbReference>
<dbReference type="GO" id="GO:0008270">
    <property type="term" value="F:zinc ion binding"/>
    <property type="evidence" value="ECO:0007669"/>
    <property type="project" value="UniProtKB-KW"/>
</dbReference>
<feature type="coiled-coil region" evidence="5">
    <location>
        <begin position="63"/>
        <end position="90"/>
    </location>
</feature>
<keyword evidence="3" id="KW-0862">Zinc</keyword>
<evidence type="ECO:0000256" key="3">
    <source>
        <dbReference type="ARBA" id="ARBA00022833"/>
    </source>
</evidence>
<evidence type="ECO:0000256" key="2">
    <source>
        <dbReference type="ARBA" id="ARBA00022771"/>
    </source>
</evidence>
<dbReference type="EMBL" id="KN831948">
    <property type="protein sequence ID" value="KIO12187.1"/>
    <property type="molecule type" value="Genomic_DNA"/>
</dbReference>
<evidence type="ECO:0000256" key="1">
    <source>
        <dbReference type="ARBA" id="ARBA00022723"/>
    </source>
</evidence>
<accession>A0A0C3KRK3</accession>
<dbReference type="HOGENOM" id="CLU_1225199_0_0_1"/>
<evidence type="ECO:0000313" key="9">
    <source>
        <dbReference type="Proteomes" id="UP000054217"/>
    </source>
</evidence>
<keyword evidence="5" id="KW-0175">Coiled coil</keyword>
<gene>
    <name evidence="8" type="ORF">M404DRAFT_20018</name>
</gene>
<evidence type="ECO:0000256" key="4">
    <source>
        <dbReference type="PROSITE-ProRule" id="PRU00175"/>
    </source>
</evidence>
<evidence type="ECO:0000259" key="7">
    <source>
        <dbReference type="PROSITE" id="PS50089"/>
    </source>
</evidence>
<evidence type="ECO:0000256" key="5">
    <source>
        <dbReference type="SAM" id="Coils"/>
    </source>
</evidence>
<protein>
    <recommendedName>
        <fullName evidence="7">RING-type domain-containing protein</fullName>
    </recommendedName>
</protein>
<dbReference type="PROSITE" id="PS50089">
    <property type="entry name" value="ZF_RING_2"/>
    <property type="match status" value="1"/>
</dbReference>
<dbReference type="SUPFAM" id="SSF57850">
    <property type="entry name" value="RING/U-box"/>
    <property type="match status" value="1"/>
</dbReference>
<dbReference type="AlphaFoldDB" id="A0A0C3KRK3"/>
<dbReference type="InterPro" id="IPR013083">
    <property type="entry name" value="Znf_RING/FYVE/PHD"/>
</dbReference>
<organism evidence="8 9">
    <name type="scientific">Pisolithus tinctorius Marx 270</name>
    <dbReference type="NCBI Taxonomy" id="870435"/>
    <lineage>
        <taxon>Eukaryota</taxon>
        <taxon>Fungi</taxon>
        <taxon>Dikarya</taxon>
        <taxon>Basidiomycota</taxon>
        <taxon>Agaricomycotina</taxon>
        <taxon>Agaricomycetes</taxon>
        <taxon>Agaricomycetidae</taxon>
        <taxon>Boletales</taxon>
        <taxon>Sclerodermatineae</taxon>
        <taxon>Pisolithaceae</taxon>
        <taxon>Pisolithus</taxon>
    </lineage>
</organism>
<dbReference type="PROSITE" id="PS00518">
    <property type="entry name" value="ZF_RING_1"/>
    <property type="match status" value="1"/>
</dbReference>
<name>A0A0C3KRK3_PISTI</name>
<dbReference type="OrthoDB" id="2655948at2759"/>
<reference evidence="8 9" key="1">
    <citation type="submission" date="2014-04" db="EMBL/GenBank/DDBJ databases">
        <authorList>
            <consortium name="DOE Joint Genome Institute"/>
            <person name="Kuo A."/>
            <person name="Kohler A."/>
            <person name="Costa M.D."/>
            <person name="Nagy L.G."/>
            <person name="Floudas D."/>
            <person name="Copeland A."/>
            <person name="Barry K.W."/>
            <person name="Cichocki N."/>
            <person name="Veneault-Fourrey C."/>
            <person name="LaButti K."/>
            <person name="Lindquist E.A."/>
            <person name="Lipzen A."/>
            <person name="Lundell T."/>
            <person name="Morin E."/>
            <person name="Murat C."/>
            <person name="Sun H."/>
            <person name="Tunlid A."/>
            <person name="Henrissat B."/>
            <person name="Grigoriev I.V."/>
            <person name="Hibbett D.S."/>
            <person name="Martin F."/>
            <person name="Nordberg H.P."/>
            <person name="Cantor M.N."/>
            <person name="Hua S.X."/>
        </authorList>
    </citation>
    <scope>NUCLEOTIDE SEQUENCE [LARGE SCALE GENOMIC DNA]</scope>
    <source>
        <strain evidence="8 9">Marx 270</strain>
    </source>
</reference>
<dbReference type="Proteomes" id="UP000054217">
    <property type="component" value="Unassembled WGS sequence"/>
</dbReference>
<keyword evidence="9" id="KW-1185">Reference proteome</keyword>
<feature type="compositionally biased region" description="Low complexity" evidence="6">
    <location>
        <begin position="19"/>
        <end position="33"/>
    </location>
</feature>
<feature type="compositionally biased region" description="Basic residues" evidence="6">
    <location>
        <begin position="1"/>
        <end position="18"/>
    </location>
</feature>
<evidence type="ECO:0000313" key="8">
    <source>
        <dbReference type="EMBL" id="KIO12187.1"/>
    </source>
</evidence>
<keyword evidence="1" id="KW-0479">Metal-binding</keyword>
<sequence>MHVSPKRSSPRSSLRHASPRSSPSSSAAEASSPVGDVFVQQVTRITALLEDDMKQSHLETIKMKAAVRRAQKAQAKAEAAKVHLQESLEQFNAVKSEITKCGVCMDTMNCPFVLVECRHSYCYGCLRLHFHMCLQNQVKWCDIPEHLREPSTADQLHELIENEHIYSPLYYCLSCKGTVRCQPIEVYIFKELIEAVHSVARLPDDLMVEDPHINNSDIWADMFYTK</sequence>
<evidence type="ECO:0000256" key="6">
    <source>
        <dbReference type="SAM" id="MobiDB-lite"/>
    </source>
</evidence>
<reference evidence="9" key="2">
    <citation type="submission" date="2015-01" db="EMBL/GenBank/DDBJ databases">
        <title>Evolutionary Origins and Diversification of the Mycorrhizal Mutualists.</title>
        <authorList>
            <consortium name="DOE Joint Genome Institute"/>
            <consortium name="Mycorrhizal Genomics Consortium"/>
            <person name="Kohler A."/>
            <person name="Kuo A."/>
            <person name="Nagy L.G."/>
            <person name="Floudas D."/>
            <person name="Copeland A."/>
            <person name="Barry K.W."/>
            <person name="Cichocki N."/>
            <person name="Veneault-Fourrey C."/>
            <person name="LaButti K."/>
            <person name="Lindquist E.A."/>
            <person name="Lipzen A."/>
            <person name="Lundell T."/>
            <person name="Morin E."/>
            <person name="Murat C."/>
            <person name="Riley R."/>
            <person name="Ohm R."/>
            <person name="Sun H."/>
            <person name="Tunlid A."/>
            <person name="Henrissat B."/>
            <person name="Grigoriev I.V."/>
            <person name="Hibbett D.S."/>
            <person name="Martin F."/>
        </authorList>
    </citation>
    <scope>NUCLEOTIDE SEQUENCE [LARGE SCALE GENOMIC DNA]</scope>
    <source>
        <strain evidence="9">Marx 270</strain>
    </source>
</reference>
<dbReference type="InParanoid" id="A0A0C3KRK3"/>
<feature type="domain" description="RING-type" evidence="7">
    <location>
        <begin position="101"/>
        <end position="133"/>
    </location>
</feature>
<dbReference type="InterPro" id="IPR017907">
    <property type="entry name" value="Znf_RING_CS"/>
</dbReference>
<proteinExistence type="predicted"/>
<keyword evidence="2 4" id="KW-0863">Zinc-finger</keyword>